<feature type="transmembrane region" description="Helical" evidence="3">
    <location>
        <begin position="112"/>
        <end position="130"/>
    </location>
</feature>
<dbReference type="Pfam" id="PF00263">
    <property type="entry name" value="Secretin"/>
    <property type="match status" value="1"/>
</dbReference>
<evidence type="ECO:0000256" key="1">
    <source>
        <dbReference type="RuleBase" id="RU004003"/>
    </source>
</evidence>
<feature type="compositionally biased region" description="Basic and acidic residues" evidence="2">
    <location>
        <begin position="338"/>
        <end position="355"/>
    </location>
</feature>
<dbReference type="RefSeq" id="WP_006977480.1">
    <property type="nucleotide sequence ID" value="NZ_ABVL01000001.1"/>
</dbReference>
<feature type="transmembrane region" description="Helical" evidence="3">
    <location>
        <begin position="40"/>
        <end position="60"/>
    </location>
</feature>
<dbReference type="Proteomes" id="UP000005824">
    <property type="component" value="Unassembled WGS sequence"/>
</dbReference>
<feature type="region of interest" description="Disordered" evidence="2">
    <location>
        <begin position="724"/>
        <end position="751"/>
    </location>
</feature>
<dbReference type="EMBL" id="ABVL01000001">
    <property type="protein sequence ID" value="EDY22028.1"/>
    <property type="molecule type" value="Genomic_DNA"/>
</dbReference>
<dbReference type="PANTHER" id="PTHR34978">
    <property type="entry name" value="POSSIBLE SENSOR-TRANSDUCER PROTEIN BLAR"/>
    <property type="match status" value="1"/>
</dbReference>
<feature type="transmembrane region" description="Helical" evidence="3">
    <location>
        <begin position="6"/>
        <end position="28"/>
    </location>
</feature>
<dbReference type="GO" id="GO:0009306">
    <property type="term" value="P:protein secretion"/>
    <property type="evidence" value="ECO:0007669"/>
    <property type="project" value="InterPro"/>
</dbReference>
<proteinExistence type="inferred from homology"/>
<dbReference type="eggNOG" id="COG4219">
    <property type="taxonomic scope" value="Bacteria"/>
</dbReference>
<keyword evidence="7" id="KW-1185">Reference proteome</keyword>
<feature type="domain" description="Peptidase M56" evidence="5">
    <location>
        <begin position="16"/>
        <end position="303"/>
    </location>
</feature>
<dbReference type="InterPro" id="IPR008756">
    <property type="entry name" value="Peptidase_M56"/>
</dbReference>
<gene>
    <name evidence="6" type="ORF">CfE428DRAFT_0153</name>
</gene>
<keyword evidence="3" id="KW-0472">Membrane</keyword>
<organism evidence="6 7">
    <name type="scientific">Chthoniobacter flavus Ellin428</name>
    <dbReference type="NCBI Taxonomy" id="497964"/>
    <lineage>
        <taxon>Bacteria</taxon>
        <taxon>Pseudomonadati</taxon>
        <taxon>Verrucomicrobiota</taxon>
        <taxon>Spartobacteria</taxon>
        <taxon>Chthoniobacterales</taxon>
        <taxon>Chthoniobacteraceae</taxon>
        <taxon>Chthoniobacter</taxon>
    </lineage>
</organism>
<sequence length="1079" mass="117207">MNTESVLPILGELLAKSALITLAAALLARAWRGTTAAQRHLVWLVALATVMMLPLTRLVAPFWRIPLNPSKPALIVKAKPSVIPMAPVEMASPMELPIAPPPTHAPLDWRKILLGTWLSGTTILLGYRLFGSWRLHRLMRRSTPLDDPRIRLLLSRALSELQLRRRPEIRLSEECRVPVTWGSLRPVMLLPRSALQWSDTWILAALRHEAAHIARYDYLTRWFAQVACALYWPNPLVWMLARSLRVAQELAADDLVLRAGTPADEYASQLVNAAREILTHGFFVRQAVAMACPSTLEDRVRAIVDGYRDRRPLSRLAVACGSFAIAGVLGLSTAAQLRSDEQKPTPETKDTETKSLHPASPQIEIEAKFVEIHSPVAKSSDVQAGDAEGQADRPTIFTDPQFQLIIRSLNQKKGVDILSSPRVTTRANQRAVVEAVREFRTPTEWEWRKESGTWKPTKFETKNLGISLEVEPRLGRDGTLEVHAISSVVEFLGFLDLDTGKTILASRTAADGNVEVPPVVPGHRSKGIYSERRKESTVNLKSGETFQIADLPETADTKALEKHASRKRIMVFISPRLIAPASAAAGTGSDATGSPGAQGELVLHGTLDLNGPKQMVAVSGAFKVVPESDEAFLRRIHLEITDQQPTPEELRAFQDASQPSAQKRQAAIEKLTARDGDAEFLRHVYLVIMGRQPLPEELRTFLDDPQPSAAKRQAMVEKLTAANATNAAQSETHPGASTNAGPSAGPAGTQSPMLAKATKIIIPKIEFREATLNEALEFLRKKAMEFDPDRPGVKSASNPGVESNDMRITLSLSNVPLIEALKYVTDLAAVGLTVLPDALVIQPTNGDARGAGGPPPPIPGLDAAPTPPAVSESAKPEALAESPTLNKATKIILPEIEFRDATLREAVDFLRMKARELDPDKTGINIVVKPGAGADVHITLSLTNIPLIEALHYVAGLAGLQMKAEKNAVVLGPPAPASAAMPKVKTASKEEGPVEIESDKTHMENGVAIAEGNARLAFGKYHVAADTILYHPDTRSADFIGHVAVKDGVNLVQGEEINVTFETGSIKVRGPHRTNIPSH</sequence>
<dbReference type="CDD" id="cd07341">
    <property type="entry name" value="M56_BlaR1_MecR1_like"/>
    <property type="match status" value="1"/>
</dbReference>
<protein>
    <submittedName>
        <fullName evidence="6">Peptidase M56 BlaR1</fullName>
    </submittedName>
</protein>
<evidence type="ECO:0000256" key="3">
    <source>
        <dbReference type="SAM" id="Phobius"/>
    </source>
</evidence>
<feature type="region of interest" description="Disordered" evidence="2">
    <location>
        <begin position="337"/>
        <end position="360"/>
    </location>
</feature>
<comment type="similarity">
    <text evidence="1">Belongs to the bacterial secretin family.</text>
</comment>
<evidence type="ECO:0000313" key="6">
    <source>
        <dbReference type="EMBL" id="EDY22028.1"/>
    </source>
</evidence>
<keyword evidence="3" id="KW-0812">Transmembrane</keyword>
<dbReference type="InterPro" id="IPR004846">
    <property type="entry name" value="T2SS/T3SS_dom"/>
</dbReference>
<name>B4CTZ0_9BACT</name>
<dbReference type="InterPro" id="IPR052173">
    <property type="entry name" value="Beta-lactam_resp_regulator"/>
</dbReference>
<comment type="caution">
    <text evidence="6">The sequence shown here is derived from an EMBL/GenBank/DDBJ whole genome shotgun (WGS) entry which is preliminary data.</text>
</comment>
<dbReference type="STRING" id="497964.CfE428DRAFT_0153"/>
<accession>B4CTZ0</accession>
<feature type="transmembrane region" description="Helical" evidence="3">
    <location>
        <begin position="316"/>
        <end position="337"/>
    </location>
</feature>
<evidence type="ECO:0000256" key="2">
    <source>
        <dbReference type="SAM" id="MobiDB-lite"/>
    </source>
</evidence>
<feature type="region of interest" description="Disordered" evidence="2">
    <location>
        <begin position="846"/>
        <end position="882"/>
    </location>
</feature>
<evidence type="ECO:0000313" key="7">
    <source>
        <dbReference type="Proteomes" id="UP000005824"/>
    </source>
</evidence>
<keyword evidence="3" id="KW-1133">Transmembrane helix</keyword>
<evidence type="ECO:0000259" key="4">
    <source>
        <dbReference type="Pfam" id="PF00263"/>
    </source>
</evidence>
<feature type="compositionally biased region" description="Polar residues" evidence="2">
    <location>
        <begin position="724"/>
        <end position="741"/>
    </location>
</feature>
<dbReference type="AlphaFoldDB" id="B4CTZ0"/>
<dbReference type="eggNOG" id="COG1450">
    <property type="taxonomic scope" value="Bacteria"/>
</dbReference>
<feature type="domain" description="Type II/III secretion system secretin-like" evidence="4">
    <location>
        <begin position="409"/>
        <end position="549"/>
    </location>
</feature>
<dbReference type="Pfam" id="PF05569">
    <property type="entry name" value="Peptidase_M56"/>
    <property type="match status" value="1"/>
</dbReference>
<evidence type="ECO:0000259" key="5">
    <source>
        <dbReference type="Pfam" id="PF05569"/>
    </source>
</evidence>
<reference evidence="6 7" key="1">
    <citation type="journal article" date="2011" name="J. Bacteriol.">
        <title>Genome sequence of Chthoniobacter flavus Ellin428, an aerobic heterotrophic soil bacterium.</title>
        <authorList>
            <person name="Kant R."/>
            <person name="van Passel M.W."/>
            <person name="Palva A."/>
            <person name="Lucas S."/>
            <person name="Lapidus A."/>
            <person name="Glavina Del Rio T."/>
            <person name="Dalin E."/>
            <person name="Tice H."/>
            <person name="Bruce D."/>
            <person name="Goodwin L."/>
            <person name="Pitluck S."/>
            <person name="Larimer F.W."/>
            <person name="Land M.L."/>
            <person name="Hauser L."/>
            <person name="Sangwan P."/>
            <person name="de Vos W.M."/>
            <person name="Janssen P.H."/>
            <person name="Smidt H."/>
        </authorList>
    </citation>
    <scope>NUCLEOTIDE SEQUENCE [LARGE SCALE GENOMIC DNA]</scope>
    <source>
        <strain evidence="6 7">Ellin428</strain>
    </source>
</reference>
<dbReference type="InParanoid" id="B4CTZ0"/>
<dbReference type="PANTHER" id="PTHR34978:SF3">
    <property type="entry name" value="SLR0241 PROTEIN"/>
    <property type="match status" value="1"/>
</dbReference>